<comment type="domain">
    <text evidence="16">Contains 2 ubiquitin-conjugating enzyme family-like (UEV-like) regions. These regions lack the critical Cys residues required for ubiquitination but retain the ability to bind ubiquitin.</text>
</comment>
<comment type="subunit">
    <text evidence="15">Component of the ARISC complex, at least composed of UIMC1/RAP80, ABRAXAS1, BRCC3/BRCC36, BABAM2 and BABAM1/NBA1. Component of the BRCA1-A complex, at least composed of BRCA1, BARD1, UIMC1/RAP80, ABRAXAS1, BRCC3/BRCC36, BABAM2 and BABAM1/NBA1. In the BRCA1-A complex, interacts directly with ABRAXAS1, BRCC3/BRCC36 and BABAM1/NBA1. Binds polyubiquitin. Component of the BRISC complex, at least composed of ABRAXAS2, BRCC3/BRCC36, BABAM2 and BABAM1/NBA1. Identified in a complex with SHMT2 and the other subunits of the BRISC complex. Component of the BRCA1/BRCA2 containing complex (BRCC), which also contains BRCA1, BRCA2, BARD1, BRCC3/BRCC36 and RAD51. BRCC is a ubiquitin E3 ligase complex that enhances cellular survival following DNA damage. May interact with FAS and TNFRSF1A.</text>
</comment>
<dbReference type="GeneID" id="103121000"/>
<comment type="subunit">
    <text evidence="16">Component of the ARISC complex. Component of the BRCA1-A complex. Component of the BRISC complex. Binds polyubiquitin.</text>
</comment>
<reference evidence="18" key="1">
    <citation type="submission" date="2025-08" db="UniProtKB">
        <authorList>
            <consortium name="RefSeq"/>
        </authorList>
    </citation>
    <scope>IDENTIFICATION</scope>
</reference>
<evidence type="ECO:0000256" key="10">
    <source>
        <dbReference type="ARBA" id="ARBA00022853"/>
    </source>
</evidence>
<evidence type="ECO:0000256" key="7">
    <source>
        <dbReference type="ARBA" id="ARBA00022763"/>
    </source>
</evidence>
<evidence type="ECO:0000256" key="8">
    <source>
        <dbReference type="ARBA" id="ARBA00022776"/>
    </source>
</evidence>
<evidence type="ECO:0000256" key="15">
    <source>
        <dbReference type="ARBA" id="ARBA00046899"/>
    </source>
</evidence>
<evidence type="ECO:0000256" key="14">
    <source>
        <dbReference type="ARBA" id="ARBA00025766"/>
    </source>
</evidence>
<keyword evidence="4 16" id="KW-0132">Cell division</keyword>
<evidence type="ECO:0000256" key="6">
    <source>
        <dbReference type="ARBA" id="ARBA00022737"/>
    </source>
</evidence>
<evidence type="ECO:0000256" key="16">
    <source>
        <dbReference type="RuleBase" id="RU368019"/>
    </source>
</evidence>
<keyword evidence="8 16" id="KW-0498">Mitosis</keyword>
<dbReference type="Proteomes" id="UP001652624">
    <property type="component" value="Chromosome 3"/>
</dbReference>
<keyword evidence="13 16" id="KW-0131">Cell cycle</keyword>
<keyword evidence="5 16" id="KW-0053">Apoptosis</keyword>
<keyword evidence="7 16" id="KW-0227">DNA damage</keyword>
<evidence type="ECO:0000313" key="17">
    <source>
        <dbReference type="Proteomes" id="UP001652624"/>
    </source>
</evidence>
<dbReference type="PANTHER" id="PTHR15189:SF7">
    <property type="entry name" value="BRISC AND BRCA1-A COMPLEX MEMBER 2"/>
    <property type="match status" value="1"/>
</dbReference>
<evidence type="ECO:0000256" key="9">
    <source>
        <dbReference type="ARBA" id="ARBA00022786"/>
    </source>
</evidence>
<keyword evidence="11 16" id="KW-0234">DNA repair</keyword>
<keyword evidence="3 16" id="KW-0963">Cytoplasm</keyword>
<gene>
    <name evidence="18" type="primary">BABAM2</name>
</gene>
<organism evidence="17 18">
    <name type="scientific">Erinaceus europaeus</name>
    <name type="common">Western European hedgehog</name>
    <dbReference type="NCBI Taxonomy" id="9365"/>
    <lineage>
        <taxon>Eukaryota</taxon>
        <taxon>Metazoa</taxon>
        <taxon>Chordata</taxon>
        <taxon>Craniata</taxon>
        <taxon>Vertebrata</taxon>
        <taxon>Euteleostomi</taxon>
        <taxon>Mammalia</taxon>
        <taxon>Eutheria</taxon>
        <taxon>Laurasiatheria</taxon>
        <taxon>Eulipotyphla</taxon>
        <taxon>Erinaceidae</taxon>
        <taxon>Erinaceinae</taxon>
        <taxon>Erinaceus</taxon>
    </lineage>
</organism>
<keyword evidence="17" id="KW-1185">Reference proteome</keyword>
<keyword evidence="12 16" id="KW-0539">Nucleus</keyword>
<comment type="subcellular location">
    <subcellularLocation>
        <location evidence="16">Cytoplasm</location>
    </subcellularLocation>
    <subcellularLocation>
        <location evidence="1 16">Nucleus</location>
    </subcellularLocation>
    <text evidence="16">Localizes at sites of DNA damage at double-strand breaks (DSBs).</text>
</comment>
<evidence type="ECO:0000256" key="11">
    <source>
        <dbReference type="ARBA" id="ARBA00023204"/>
    </source>
</evidence>
<keyword evidence="6" id="KW-0677">Repeat</keyword>
<evidence type="ECO:0000313" key="18">
    <source>
        <dbReference type="RefSeq" id="XP_060042756.1"/>
    </source>
</evidence>
<protein>
    <recommendedName>
        <fullName evidence="2 16">BRISC and BRCA1-A complex member 2</fullName>
    </recommendedName>
</protein>
<dbReference type="PANTHER" id="PTHR15189">
    <property type="entry name" value="BRISC AND BRCA1-A COMPLEX MEMBER 2"/>
    <property type="match status" value="1"/>
</dbReference>
<name>A0ABM3X1Q5_ERIEU</name>
<evidence type="ECO:0000256" key="3">
    <source>
        <dbReference type="ARBA" id="ARBA00022490"/>
    </source>
</evidence>
<evidence type="ECO:0000256" key="4">
    <source>
        <dbReference type="ARBA" id="ARBA00022618"/>
    </source>
</evidence>
<dbReference type="RefSeq" id="XP_060042756.1">
    <property type="nucleotide sequence ID" value="XM_060186773.1"/>
</dbReference>
<accession>A0ABM3X1Q5</accession>
<evidence type="ECO:0000256" key="5">
    <source>
        <dbReference type="ARBA" id="ARBA00022703"/>
    </source>
</evidence>
<proteinExistence type="inferred from homology"/>
<evidence type="ECO:0000256" key="1">
    <source>
        <dbReference type="ARBA" id="ARBA00004123"/>
    </source>
</evidence>
<evidence type="ECO:0000256" key="13">
    <source>
        <dbReference type="ARBA" id="ARBA00023306"/>
    </source>
</evidence>
<evidence type="ECO:0000256" key="2">
    <source>
        <dbReference type="ARBA" id="ARBA00019438"/>
    </source>
</evidence>
<evidence type="ECO:0000256" key="12">
    <source>
        <dbReference type="ARBA" id="ARBA00023242"/>
    </source>
</evidence>
<dbReference type="CDD" id="cd23664">
    <property type="entry name" value="BRE"/>
    <property type="match status" value="1"/>
</dbReference>
<dbReference type="InterPro" id="IPR010358">
    <property type="entry name" value="BRE"/>
</dbReference>
<keyword evidence="9 16" id="KW-0833">Ubl conjugation pathway</keyword>
<dbReference type="Pfam" id="PF06113">
    <property type="entry name" value="BRE"/>
    <property type="match status" value="3"/>
</dbReference>
<comment type="function">
    <text evidence="16">May play a role in homeostasis or cellular differentiation in cells of neural, epithelial and germline origins. May also act as a death receptor-associated anti-apoptotic protein, which inhibits the mitochondrial apoptotic pathway.</text>
</comment>
<comment type="similarity">
    <text evidence="14 16">Belongs to the BABAM2 family.</text>
</comment>
<sequence length="443" mass="49899">MSPEVALNRISPMLSPFISSVVRNGKVGLDATNCLRITDLKSGCTSLTPGPNCDRFKLHIPYAGETLKWDIIFNAQYPELPPDFIFGEDAEFLPDPSALHNLASWNPSNPECLLLVVKELVQQYHQFQCSRLRESSRLMFEYQTLLEEPQYGENMEIYAGKKNNWTGEFSARFLLKLPVDFSNIPTYLLKVDLVNCSHYSAQGLVFAPPGSYLLGESFSGGEAVLQDVNEDPGEDVALLSVSFEDTEATQVYPKLYLSPRIEHALGGSSALHIPAFPGGGCLIDYVPQVCHLLTNKVQYVIQGYHKRREYIAAFLSHFGTGVVEYDAEGFTKLTLLLMWRDFCFLVHTHLLRHPPSILEDGNCAVGLYVIEVDLPLFFPRDQPTLTFQSVYHFTNSGQLYSQAQKNYPYSPRWDGNEMAKRAKAYFKTFVPQFQEAAFANGKL</sequence>
<keyword evidence="10 16" id="KW-0156">Chromatin regulator</keyword>